<dbReference type="EMBL" id="KV454297">
    <property type="protein sequence ID" value="ODQ71815.1"/>
    <property type="molecule type" value="Genomic_DNA"/>
</dbReference>
<dbReference type="PANTHER" id="PTHR10357:SF179">
    <property type="entry name" value="NEUTRAL AND BASIC AMINO ACID TRANSPORT PROTEIN RBAT"/>
    <property type="match status" value="1"/>
</dbReference>
<dbReference type="STRING" id="675824.A0A1E3Q289"/>
<dbReference type="Gene3D" id="3.20.20.80">
    <property type="entry name" value="Glycosidases"/>
    <property type="match status" value="1"/>
</dbReference>
<dbReference type="SUPFAM" id="SSF51445">
    <property type="entry name" value="(Trans)glycosidases"/>
    <property type="match status" value="1"/>
</dbReference>
<feature type="domain" description="Glycosyl hydrolase family 13 catalytic" evidence="3">
    <location>
        <begin position="1"/>
        <end position="60"/>
    </location>
</feature>
<keyword evidence="2" id="KW-0378">Hydrolase</keyword>
<dbReference type="InterPro" id="IPR006047">
    <property type="entry name" value="GH13_cat_dom"/>
</dbReference>
<protein>
    <recommendedName>
        <fullName evidence="3">Glycosyl hydrolase family 13 catalytic domain-containing protein</fullName>
    </recommendedName>
</protein>
<reference evidence="4 5" key="1">
    <citation type="journal article" date="2016" name="Proc. Natl. Acad. Sci. U.S.A.">
        <title>Comparative genomics of biotechnologically important yeasts.</title>
        <authorList>
            <person name="Riley R."/>
            <person name="Haridas S."/>
            <person name="Wolfe K.H."/>
            <person name="Lopes M.R."/>
            <person name="Hittinger C.T."/>
            <person name="Goeker M."/>
            <person name="Salamov A.A."/>
            <person name="Wisecaver J.H."/>
            <person name="Long T.M."/>
            <person name="Calvey C.H."/>
            <person name="Aerts A.L."/>
            <person name="Barry K.W."/>
            <person name="Choi C."/>
            <person name="Clum A."/>
            <person name="Coughlan A.Y."/>
            <person name="Deshpande S."/>
            <person name="Douglass A.P."/>
            <person name="Hanson S.J."/>
            <person name="Klenk H.-P."/>
            <person name="LaButti K.M."/>
            <person name="Lapidus A."/>
            <person name="Lindquist E.A."/>
            <person name="Lipzen A.M."/>
            <person name="Meier-Kolthoff J.P."/>
            <person name="Ohm R.A."/>
            <person name="Otillar R.P."/>
            <person name="Pangilinan J.L."/>
            <person name="Peng Y."/>
            <person name="Rokas A."/>
            <person name="Rosa C.A."/>
            <person name="Scheuner C."/>
            <person name="Sibirny A.A."/>
            <person name="Slot J.C."/>
            <person name="Stielow J.B."/>
            <person name="Sun H."/>
            <person name="Kurtzman C.P."/>
            <person name="Blackwell M."/>
            <person name="Grigoriev I.V."/>
            <person name="Jeffries T.W."/>
        </authorList>
    </citation>
    <scope>NUCLEOTIDE SEQUENCE [LARGE SCALE GENOMIC DNA]</scope>
    <source>
        <strain evidence="4 5">NRRL Y-11557</strain>
    </source>
</reference>
<name>A0A1E3Q289_LIPST</name>
<dbReference type="GO" id="GO:0033934">
    <property type="term" value="F:glucan 1,4-alpha-maltotriohydrolase activity"/>
    <property type="evidence" value="ECO:0007669"/>
    <property type="project" value="TreeGrafter"/>
</dbReference>
<evidence type="ECO:0000256" key="2">
    <source>
        <dbReference type="ARBA" id="ARBA00023295"/>
    </source>
</evidence>
<keyword evidence="5" id="KW-1185">Reference proteome</keyword>
<accession>A0A1E3Q289</accession>
<dbReference type="GO" id="GO:0004574">
    <property type="term" value="F:oligo-1,6-glucosidase activity"/>
    <property type="evidence" value="ECO:0007669"/>
    <property type="project" value="TreeGrafter"/>
</dbReference>
<proteinExistence type="inferred from homology"/>
<comment type="similarity">
    <text evidence="1">Belongs to the glycosyl hydrolase 13 family.</text>
</comment>
<keyword evidence="2" id="KW-0326">Glycosidase</keyword>
<evidence type="ECO:0000256" key="1">
    <source>
        <dbReference type="ARBA" id="ARBA00008061"/>
    </source>
</evidence>
<dbReference type="InterPro" id="IPR017853">
    <property type="entry name" value="GH"/>
</dbReference>
<dbReference type="Proteomes" id="UP000094385">
    <property type="component" value="Unassembled WGS sequence"/>
</dbReference>
<dbReference type="OrthoDB" id="1740265at2759"/>
<evidence type="ECO:0000313" key="5">
    <source>
        <dbReference type="Proteomes" id="UP000094385"/>
    </source>
</evidence>
<dbReference type="GO" id="GO:0000025">
    <property type="term" value="P:maltose catabolic process"/>
    <property type="evidence" value="ECO:0007669"/>
    <property type="project" value="TreeGrafter"/>
</dbReference>
<dbReference type="AlphaFoldDB" id="A0A1E3Q289"/>
<dbReference type="GO" id="GO:0004575">
    <property type="term" value="F:sucrose alpha-glucosidase activity"/>
    <property type="evidence" value="ECO:0007669"/>
    <property type="project" value="TreeGrafter"/>
</dbReference>
<organism evidence="4 5">
    <name type="scientific">Lipomyces starkeyi NRRL Y-11557</name>
    <dbReference type="NCBI Taxonomy" id="675824"/>
    <lineage>
        <taxon>Eukaryota</taxon>
        <taxon>Fungi</taxon>
        <taxon>Dikarya</taxon>
        <taxon>Ascomycota</taxon>
        <taxon>Saccharomycotina</taxon>
        <taxon>Lipomycetes</taxon>
        <taxon>Lipomycetales</taxon>
        <taxon>Lipomycetaceae</taxon>
        <taxon>Lipomyces</taxon>
    </lineage>
</organism>
<dbReference type="PANTHER" id="PTHR10357">
    <property type="entry name" value="ALPHA-AMYLASE FAMILY MEMBER"/>
    <property type="match status" value="1"/>
</dbReference>
<evidence type="ECO:0000313" key="4">
    <source>
        <dbReference type="EMBL" id="ODQ71815.1"/>
    </source>
</evidence>
<gene>
    <name evidence="4" type="ORF">LIPSTDRAFT_5034</name>
</gene>
<dbReference type="Pfam" id="PF00128">
    <property type="entry name" value="Alpha-amylase"/>
    <property type="match status" value="1"/>
</dbReference>
<evidence type="ECO:0000259" key="3">
    <source>
        <dbReference type="Pfam" id="PF00128"/>
    </source>
</evidence>
<dbReference type="GO" id="GO:0005987">
    <property type="term" value="P:sucrose catabolic process"/>
    <property type="evidence" value="ECO:0007669"/>
    <property type="project" value="TreeGrafter"/>
</dbReference>
<dbReference type="GO" id="GO:0004556">
    <property type="term" value="F:alpha-amylase activity"/>
    <property type="evidence" value="ECO:0007669"/>
    <property type="project" value="TreeGrafter"/>
</dbReference>
<sequence length="61" mass="7154">MGYDISDYKDIHAPYGTEADVEKLIECLHSRGMKFVMDLVLNHTSDQHKWFQEAKKPKDNE</sequence>